<accession>A0A8D9BE25</accession>
<name>A0A8D9BE25_9HEMI</name>
<dbReference type="EMBL" id="HBUF01631466">
    <property type="protein sequence ID" value="CAG6783247.1"/>
    <property type="molecule type" value="Transcribed_RNA"/>
</dbReference>
<proteinExistence type="predicted"/>
<dbReference type="EMBL" id="HBUF01631465">
    <property type="protein sequence ID" value="CAG6783245.1"/>
    <property type="molecule type" value="Transcribed_RNA"/>
</dbReference>
<protein>
    <submittedName>
        <fullName evidence="1">Uncharacterized protein</fullName>
    </submittedName>
</protein>
<organism evidence="1">
    <name type="scientific">Cacopsylla melanoneura</name>
    <dbReference type="NCBI Taxonomy" id="428564"/>
    <lineage>
        <taxon>Eukaryota</taxon>
        <taxon>Metazoa</taxon>
        <taxon>Ecdysozoa</taxon>
        <taxon>Arthropoda</taxon>
        <taxon>Hexapoda</taxon>
        <taxon>Insecta</taxon>
        <taxon>Pterygota</taxon>
        <taxon>Neoptera</taxon>
        <taxon>Paraneoptera</taxon>
        <taxon>Hemiptera</taxon>
        <taxon>Sternorrhyncha</taxon>
        <taxon>Psylloidea</taxon>
        <taxon>Psyllidae</taxon>
        <taxon>Psyllinae</taxon>
        <taxon>Cacopsylla</taxon>
    </lineage>
</organism>
<dbReference type="AlphaFoldDB" id="A0A8D9BE25"/>
<reference evidence="1" key="1">
    <citation type="submission" date="2021-05" db="EMBL/GenBank/DDBJ databases">
        <authorList>
            <person name="Alioto T."/>
            <person name="Alioto T."/>
            <person name="Gomez Garrido J."/>
        </authorList>
    </citation>
    <scope>NUCLEOTIDE SEQUENCE</scope>
</reference>
<evidence type="ECO:0000313" key="1">
    <source>
        <dbReference type="EMBL" id="CAG6783245.1"/>
    </source>
</evidence>
<sequence>MWLSKQVRPKSLMARLGLKSCLIWIMRTCHTMRSLPNTRKSTKRIDWPIILKRQNSQLIVHLWMQLKHFPWVRTRAIVLFQPRNMKMRQRLYRKKTVLRQTFILNNFLALVRNKPK</sequence>